<comment type="caution">
    <text evidence="3">The sequence shown here is derived from an EMBL/GenBank/DDBJ whole genome shotgun (WGS) entry which is preliminary data.</text>
</comment>
<keyword evidence="4" id="KW-1185">Reference proteome</keyword>
<dbReference type="EMBL" id="JAHWXP010000002">
    <property type="protein sequence ID" value="MBY8336798.1"/>
    <property type="molecule type" value="Genomic_DNA"/>
</dbReference>
<feature type="domain" description="Tip attachment protein J" evidence="1">
    <location>
        <begin position="227"/>
        <end position="383"/>
    </location>
</feature>
<accession>A0ABS7PCJ8</accession>
<gene>
    <name evidence="3" type="ORF">KYN89_07030</name>
</gene>
<dbReference type="Proteomes" id="UP000759298">
    <property type="component" value="Unassembled WGS sequence"/>
</dbReference>
<protein>
    <submittedName>
        <fullName evidence="3">Phage tail protein</fullName>
    </submittedName>
</protein>
<dbReference type="Pfam" id="PF13550">
    <property type="entry name" value="Phage-tail_3"/>
    <property type="match status" value="1"/>
</dbReference>
<organism evidence="3 4">
    <name type="scientific">Alteriqipengyuania abyssalis</name>
    <dbReference type="NCBI Taxonomy" id="2860200"/>
    <lineage>
        <taxon>Bacteria</taxon>
        <taxon>Pseudomonadati</taxon>
        <taxon>Pseudomonadota</taxon>
        <taxon>Alphaproteobacteria</taxon>
        <taxon>Sphingomonadales</taxon>
        <taxon>Erythrobacteraceae</taxon>
        <taxon>Alteriqipengyuania</taxon>
    </lineage>
</organism>
<evidence type="ECO:0000313" key="4">
    <source>
        <dbReference type="Proteomes" id="UP000759298"/>
    </source>
</evidence>
<evidence type="ECO:0000313" key="3">
    <source>
        <dbReference type="EMBL" id="MBY8336798.1"/>
    </source>
</evidence>
<evidence type="ECO:0000259" key="1">
    <source>
        <dbReference type="Pfam" id="PF13550"/>
    </source>
</evidence>
<reference evidence="3 4" key="1">
    <citation type="submission" date="2021-07" db="EMBL/GenBank/DDBJ databases">
        <title>Alteriqipengyuania abyssalis NZ-12B nov, sp.nov isolated from deep sea sponge in pacific ocean.</title>
        <authorList>
            <person name="Tareen S."/>
            <person name="Wink J."/>
        </authorList>
    </citation>
    <scope>NUCLEOTIDE SEQUENCE [LARGE SCALE GENOMIC DNA]</scope>
    <source>
        <strain evidence="3 4">NZ-12B</strain>
    </source>
</reference>
<dbReference type="Pfam" id="PF23666">
    <property type="entry name" value="Rcc01698_C"/>
    <property type="match status" value="1"/>
</dbReference>
<dbReference type="InterPro" id="IPR056490">
    <property type="entry name" value="Rcc01698_C"/>
</dbReference>
<feature type="domain" description="Rcc01698-like C-terminal" evidence="2">
    <location>
        <begin position="476"/>
        <end position="569"/>
    </location>
</feature>
<evidence type="ECO:0000259" key="2">
    <source>
        <dbReference type="Pfam" id="PF23666"/>
    </source>
</evidence>
<dbReference type="InterPro" id="IPR032876">
    <property type="entry name" value="J_dom"/>
</dbReference>
<proteinExistence type="predicted"/>
<name>A0ABS7PCJ8_9SPHN</name>
<sequence length="723" mass="75613">MRATLILSTVGTALGGPIGGAIGAVLGRVVDSAVIGTPTRQGPRLTELAVSTSSYGQPVPRVFGTMRVPGAIIWATELVESSQTSGGKGQPKTTTYSYAISFAVALSSRPVAAIGRIWADGALLRGSAGDLKVGGTMRLHEGTGDDEVDPLIAADKGAQGCAFRDLAYIVFEDLELASFGNRIPALSFEVIAPDGTLDVIDLLENIPLAAGAGVPLTGLRGFADQGGSRADLLAHVAQVFPLTLGATATGLSLSPVEAREPIALPPPVVGRLDAENRAEPRVRRDASTREVPAALRYYDPARDYQPSLQRAPGVGGASGQIEFPGAFAAPDAQGRITALHRRALTARDNLEWRIAEPAAGIVPGAVVTRASHGDVWRVTSWEWHADGIDLGLERIARLPAGQSVADPGSGPPPLDDVPGELVLRYVELPWDGSGDPATPQRYAALSMGGTRSPIALSAVDGDALLPLGQVGRGDTVQGASLSPLAPSPSLLFEAEATLEISLASAGMQLQSVDMPALLGGANRLLLGEEVLQFRHAEPLGDARWRLTGLLRGRAGTEHHAAAGHAPGTAAILIDHRLVALPAQDHVEIAALPGVGSTGPVYAALVSAGVTQRPLPPVHPRAGLTEAGDPVWIWVRRTRGGWRWEDGVDMPLVEEREAYQVGLGPLEAPHALWEVSGPGFSLTQTQWADWRALHPAAVLWVRQIGARGLSHPVRLPTASSQETN</sequence>